<reference evidence="8" key="1">
    <citation type="submission" date="2022-01" db="EMBL/GenBank/DDBJ databases">
        <title>Genome Sequence Resource for Two Populations of Ditylenchus destructor, the Migratory Endoparasitic Phytonematode.</title>
        <authorList>
            <person name="Zhang H."/>
            <person name="Lin R."/>
            <person name="Xie B."/>
        </authorList>
    </citation>
    <scope>NUCLEOTIDE SEQUENCE</scope>
    <source>
        <strain evidence="8">BazhouSP</strain>
    </source>
</reference>
<dbReference type="EMBL" id="JAKKPZ010000351">
    <property type="protein sequence ID" value="KAI1696091.1"/>
    <property type="molecule type" value="Genomic_DNA"/>
</dbReference>
<feature type="DNA-binding region" description="DM" evidence="5">
    <location>
        <begin position="1"/>
        <end position="43"/>
    </location>
</feature>
<dbReference type="Gene3D" id="4.10.1040.10">
    <property type="entry name" value="DM DNA-binding domain"/>
    <property type="match status" value="1"/>
</dbReference>
<name>A0AAD4MIA6_9BILA</name>
<keyword evidence="1 5" id="KW-0479">Metal-binding</keyword>
<evidence type="ECO:0000256" key="5">
    <source>
        <dbReference type="PROSITE-ProRule" id="PRU00070"/>
    </source>
</evidence>
<evidence type="ECO:0000313" key="8">
    <source>
        <dbReference type="EMBL" id="KAI1696091.1"/>
    </source>
</evidence>
<feature type="domain" description="DM" evidence="7">
    <location>
        <begin position="1"/>
        <end position="43"/>
    </location>
</feature>
<accession>A0AAD4MIA6</accession>
<dbReference type="Proteomes" id="UP001201812">
    <property type="component" value="Unassembled WGS sequence"/>
</dbReference>
<keyword evidence="4 5" id="KW-0539">Nucleus</keyword>
<feature type="compositionally biased region" description="Polar residues" evidence="6">
    <location>
        <begin position="69"/>
        <end position="78"/>
    </location>
</feature>
<comment type="subcellular location">
    <subcellularLocation>
        <location evidence="5">Nucleus</location>
    </subcellularLocation>
</comment>
<dbReference type="InterPro" id="IPR001275">
    <property type="entry name" value="DM_DNA-bd"/>
</dbReference>
<organism evidence="8 9">
    <name type="scientific">Ditylenchus destructor</name>
    <dbReference type="NCBI Taxonomy" id="166010"/>
    <lineage>
        <taxon>Eukaryota</taxon>
        <taxon>Metazoa</taxon>
        <taxon>Ecdysozoa</taxon>
        <taxon>Nematoda</taxon>
        <taxon>Chromadorea</taxon>
        <taxon>Rhabditida</taxon>
        <taxon>Tylenchina</taxon>
        <taxon>Tylenchomorpha</taxon>
        <taxon>Sphaerularioidea</taxon>
        <taxon>Anguinidae</taxon>
        <taxon>Anguininae</taxon>
        <taxon>Ditylenchus</taxon>
    </lineage>
</organism>
<gene>
    <name evidence="8" type="ORF">DdX_19231</name>
</gene>
<dbReference type="GO" id="GO:0005634">
    <property type="term" value="C:nucleus"/>
    <property type="evidence" value="ECO:0007669"/>
    <property type="project" value="UniProtKB-SubCell"/>
</dbReference>
<evidence type="ECO:0000256" key="4">
    <source>
        <dbReference type="ARBA" id="ARBA00023242"/>
    </source>
</evidence>
<dbReference type="GO" id="GO:0006355">
    <property type="term" value="P:regulation of DNA-templated transcription"/>
    <property type="evidence" value="ECO:0007669"/>
    <property type="project" value="InterPro"/>
</dbReference>
<evidence type="ECO:0000313" key="9">
    <source>
        <dbReference type="Proteomes" id="UP001201812"/>
    </source>
</evidence>
<dbReference type="SUPFAM" id="SSF82927">
    <property type="entry name" value="Cysteine-rich DNA binding domain, (DM domain)"/>
    <property type="match status" value="1"/>
</dbReference>
<keyword evidence="9" id="KW-1185">Reference proteome</keyword>
<dbReference type="PROSITE" id="PS50809">
    <property type="entry name" value="DM_2"/>
    <property type="match status" value="1"/>
</dbReference>
<dbReference type="GO" id="GO:0046872">
    <property type="term" value="F:metal ion binding"/>
    <property type="evidence" value="ECO:0007669"/>
    <property type="project" value="UniProtKB-KW"/>
</dbReference>
<dbReference type="AlphaFoldDB" id="A0AAD4MIA6"/>
<evidence type="ECO:0000256" key="6">
    <source>
        <dbReference type="SAM" id="MobiDB-lite"/>
    </source>
</evidence>
<sequence length="207" mass="22716">MHNVRNLLKGHKQICPFKDCECVNCMTVKRRRAARIQQTQIRRKHGKLTDRKGEKGSRGGKMKERKKVTSQSETNASLQAIPCSRTETELSSDSCVTEGEKANGSELSLFDSIRILANASLGRRSGAPRPTTGLARRLRRIAIFVGANLSNAATFKCATNDIAPSKAEWSGCVSTIRYSRVVPACHAKLALVSTDCRIVSEATISRI</sequence>
<protein>
    <submittedName>
        <fullName evidence="8">DM DNA binding domain-containing protein</fullName>
    </submittedName>
</protein>
<evidence type="ECO:0000256" key="2">
    <source>
        <dbReference type="ARBA" id="ARBA00022833"/>
    </source>
</evidence>
<evidence type="ECO:0000256" key="1">
    <source>
        <dbReference type="ARBA" id="ARBA00022723"/>
    </source>
</evidence>
<keyword evidence="2 5" id="KW-0862">Zinc</keyword>
<dbReference type="GO" id="GO:0043565">
    <property type="term" value="F:sequence-specific DNA binding"/>
    <property type="evidence" value="ECO:0007669"/>
    <property type="project" value="InterPro"/>
</dbReference>
<dbReference type="Pfam" id="PF00751">
    <property type="entry name" value="DM"/>
    <property type="match status" value="1"/>
</dbReference>
<proteinExistence type="predicted"/>
<feature type="compositionally biased region" description="Basic and acidic residues" evidence="6">
    <location>
        <begin position="47"/>
        <end position="57"/>
    </location>
</feature>
<comment type="caution">
    <text evidence="8">The sequence shown here is derived from an EMBL/GenBank/DDBJ whole genome shotgun (WGS) entry which is preliminary data.</text>
</comment>
<feature type="region of interest" description="Disordered" evidence="6">
    <location>
        <begin position="36"/>
        <end position="79"/>
    </location>
</feature>
<feature type="compositionally biased region" description="Basic residues" evidence="6">
    <location>
        <begin position="58"/>
        <end position="68"/>
    </location>
</feature>
<evidence type="ECO:0000259" key="7">
    <source>
        <dbReference type="PROSITE" id="PS50809"/>
    </source>
</evidence>
<dbReference type="InterPro" id="IPR036407">
    <property type="entry name" value="DM_DNA-bd_sf"/>
</dbReference>
<evidence type="ECO:0000256" key="3">
    <source>
        <dbReference type="ARBA" id="ARBA00023125"/>
    </source>
</evidence>
<keyword evidence="3 5" id="KW-0238">DNA-binding</keyword>